<evidence type="ECO:0000256" key="3">
    <source>
        <dbReference type="ARBA" id="ARBA00022679"/>
    </source>
</evidence>
<evidence type="ECO:0000256" key="1">
    <source>
        <dbReference type="ARBA" id="ARBA00004141"/>
    </source>
</evidence>
<keyword evidence="4 7" id="KW-0812">Transmembrane</keyword>
<dbReference type="Pfam" id="PF02397">
    <property type="entry name" value="Bac_transf"/>
    <property type="match status" value="1"/>
</dbReference>
<name>A0A7V3ZZP6_UNCW3</name>
<accession>A0A7V3ZZP6</accession>
<dbReference type="PANTHER" id="PTHR30576">
    <property type="entry name" value="COLANIC BIOSYNTHESIS UDP-GLUCOSE LIPID CARRIER TRANSFERASE"/>
    <property type="match status" value="1"/>
</dbReference>
<evidence type="ECO:0000256" key="5">
    <source>
        <dbReference type="ARBA" id="ARBA00022989"/>
    </source>
</evidence>
<dbReference type="InterPro" id="IPR003362">
    <property type="entry name" value="Bact_transf"/>
</dbReference>
<comment type="similarity">
    <text evidence="2">Belongs to the bacterial sugar transferase family.</text>
</comment>
<sequence>MVGLKRGTTRTISKIILVLIDLFLIAFSFYVAYYIRVNLIGSTKYTLPPALPIAHYSKYFFALFIIWIATFYYEGLYTKYFTISEELLKIAKGATIAAAFSALLLYTIKVEPSFSRLAFIIAYILSIFLIWIGRIVVKGILYEVGLQRDKALFWGDSVELEWFKRTIEKEKNSGIEVIGHIKNGPAEKVKQIISEKEPDLLIVGGVPLVEVKKVENLAWEKGVEILINAFNHALNPLELEIVEFFGFKSLRLKYNLLIPRNAKLKRLLDLLVTIPLLIIFLPVISLISVVILATSKGPVIFTQARLGKDGKLIKIYKFRTMYSNSDEILQEFFKEHPEMREEFEKYRKIVSMKDPRVTPIGKILRKTSLDELPQLFNVLKGDMSLVGPRPYLPEELTIIEDVKDIIFSVKPGLTGLWQVSGRNTLTFEERIMLDLYYVKNWNIFLDLAIFIKTVLEIFKGEGAY</sequence>
<evidence type="ECO:0000259" key="8">
    <source>
        <dbReference type="Pfam" id="PF02397"/>
    </source>
</evidence>
<evidence type="ECO:0000256" key="4">
    <source>
        <dbReference type="ARBA" id="ARBA00022692"/>
    </source>
</evidence>
<keyword evidence="6 7" id="KW-0472">Membrane</keyword>
<feature type="transmembrane region" description="Helical" evidence="7">
    <location>
        <begin position="12"/>
        <end position="36"/>
    </location>
</feature>
<feature type="transmembrane region" description="Helical" evidence="7">
    <location>
        <begin position="56"/>
        <end position="75"/>
    </location>
</feature>
<evidence type="ECO:0000256" key="6">
    <source>
        <dbReference type="ARBA" id="ARBA00023136"/>
    </source>
</evidence>
<dbReference type="GO" id="GO:0016780">
    <property type="term" value="F:phosphotransferase activity, for other substituted phosphate groups"/>
    <property type="evidence" value="ECO:0007669"/>
    <property type="project" value="TreeGrafter"/>
</dbReference>
<evidence type="ECO:0000256" key="2">
    <source>
        <dbReference type="ARBA" id="ARBA00006464"/>
    </source>
</evidence>
<feature type="domain" description="Bacterial sugar transferase" evidence="8">
    <location>
        <begin position="265"/>
        <end position="458"/>
    </location>
</feature>
<dbReference type="EMBL" id="DTDJ01000051">
    <property type="protein sequence ID" value="HGL18351.1"/>
    <property type="molecule type" value="Genomic_DNA"/>
</dbReference>
<protein>
    <submittedName>
        <fullName evidence="9">Exopolysaccharide biosynthesis polyprenyl glycosylphosphotransferase</fullName>
    </submittedName>
</protein>
<feature type="transmembrane region" description="Helical" evidence="7">
    <location>
        <begin position="114"/>
        <end position="132"/>
    </location>
</feature>
<dbReference type="NCBIfam" id="TIGR03025">
    <property type="entry name" value="EPS_sugtrans"/>
    <property type="match status" value="1"/>
</dbReference>
<keyword evidence="5 7" id="KW-1133">Transmembrane helix</keyword>
<feature type="transmembrane region" description="Helical" evidence="7">
    <location>
        <begin position="270"/>
        <end position="293"/>
    </location>
</feature>
<keyword evidence="3 9" id="KW-0808">Transferase</keyword>
<dbReference type="GO" id="GO:0016020">
    <property type="term" value="C:membrane"/>
    <property type="evidence" value="ECO:0007669"/>
    <property type="project" value="UniProtKB-SubCell"/>
</dbReference>
<proteinExistence type="inferred from homology"/>
<evidence type="ECO:0000256" key="7">
    <source>
        <dbReference type="SAM" id="Phobius"/>
    </source>
</evidence>
<reference evidence="9" key="1">
    <citation type="journal article" date="2020" name="mSystems">
        <title>Genome- and Community-Level Interaction Insights into Carbon Utilization and Element Cycling Functions of Hydrothermarchaeota in Hydrothermal Sediment.</title>
        <authorList>
            <person name="Zhou Z."/>
            <person name="Liu Y."/>
            <person name="Xu W."/>
            <person name="Pan J."/>
            <person name="Luo Z.H."/>
            <person name="Li M."/>
        </authorList>
    </citation>
    <scope>NUCLEOTIDE SEQUENCE [LARGE SCALE GENOMIC DNA]</scope>
    <source>
        <strain evidence="9">SpSt-69</strain>
    </source>
</reference>
<dbReference type="InterPro" id="IPR017475">
    <property type="entry name" value="EPS_sugar_tfrase"/>
</dbReference>
<evidence type="ECO:0000313" key="9">
    <source>
        <dbReference type="EMBL" id="HGL18351.1"/>
    </source>
</evidence>
<comment type="subcellular location">
    <subcellularLocation>
        <location evidence="1">Membrane</location>
        <topology evidence="1">Multi-pass membrane protein</topology>
    </subcellularLocation>
</comment>
<dbReference type="PANTHER" id="PTHR30576:SF10">
    <property type="entry name" value="SLL5057 PROTEIN"/>
    <property type="match status" value="1"/>
</dbReference>
<feature type="transmembrane region" description="Helical" evidence="7">
    <location>
        <begin position="87"/>
        <end position="108"/>
    </location>
</feature>
<organism evidence="9">
    <name type="scientific">candidate division WOR-3 bacterium</name>
    <dbReference type="NCBI Taxonomy" id="2052148"/>
    <lineage>
        <taxon>Bacteria</taxon>
        <taxon>Bacteria division WOR-3</taxon>
    </lineage>
</organism>
<comment type="caution">
    <text evidence="9">The sequence shown here is derived from an EMBL/GenBank/DDBJ whole genome shotgun (WGS) entry which is preliminary data.</text>
</comment>
<gene>
    <name evidence="9" type="ORF">ENU66_08495</name>
</gene>
<dbReference type="AlphaFoldDB" id="A0A7V3ZZP6"/>